<organism evidence="1 2">
    <name type="scientific">Catharanthus roseus</name>
    <name type="common">Madagascar periwinkle</name>
    <name type="synonym">Vinca rosea</name>
    <dbReference type="NCBI Taxonomy" id="4058"/>
    <lineage>
        <taxon>Eukaryota</taxon>
        <taxon>Viridiplantae</taxon>
        <taxon>Streptophyta</taxon>
        <taxon>Embryophyta</taxon>
        <taxon>Tracheophyta</taxon>
        <taxon>Spermatophyta</taxon>
        <taxon>Magnoliopsida</taxon>
        <taxon>eudicotyledons</taxon>
        <taxon>Gunneridae</taxon>
        <taxon>Pentapetalae</taxon>
        <taxon>asterids</taxon>
        <taxon>lamiids</taxon>
        <taxon>Gentianales</taxon>
        <taxon>Apocynaceae</taxon>
        <taxon>Rauvolfioideae</taxon>
        <taxon>Vinceae</taxon>
        <taxon>Catharanthinae</taxon>
        <taxon>Catharanthus</taxon>
    </lineage>
</organism>
<gene>
    <name evidence="1" type="ORF">M9H77_29802</name>
</gene>
<keyword evidence="2" id="KW-1185">Reference proteome</keyword>
<proteinExistence type="predicted"/>
<evidence type="ECO:0000313" key="1">
    <source>
        <dbReference type="EMBL" id="KAI5652615.1"/>
    </source>
</evidence>
<sequence length="199" mass="22801">MSILNVDGSVGEKHKGVRFILEDPNGHQYTSAMKFLFPVSNNKSEYKALLLDLCMAHNLEITHLRVRRDSQVVIGQVIGDFESKEDNMQNYLRCVQHLTSGFQQILLEKVTREKNVCVDMLSKLSSRKPIEDEFREQDARRDACCKKQVARYYNVKIKPSTIYEGDSVLRRKELKVTKADNGTTLILSKQGSNKSCIMK</sequence>
<dbReference type="Proteomes" id="UP001060085">
    <property type="component" value="Linkage Group LG07"/>
</dbReference>
<protein>
    <submittedName>
        <fullName evidence="1">Uncharacterized protein</fullName>
    </submittedName>
</protein>
<accession>A0ACB9ZVH7</accession>
<name>A0ACB9ZVH7_CATRO</name>
<reference evidence="2" key="1">
    <citation type="journal article" date="2023" name="Nat. Plants">
        <title>Single-cell RNA sequencing provides a high-resolution roadmap for understanding the multicellular compartmentation of specialized metabolism.</title>
        <authorList>
            <person name="Sun S."/>
            <person name="Shen X."/>
            <person name="Li Y."/>
            <person name="Li Y."/>
            <person name="Wang S."/>
            <person name="Li R."/>
            <person name="Zhang H."/>
            <person name="Shen G."/>
            <person name="Guo B."/>
            <person name="Wei J."/>
            <person name="Xu J."/>
            <person name="St-Pierre B."/>
            <person name="Chen S."/>
            <person name="Sun C."/>
        </authorList>
    </citation>
    <scope>NUCLEOTIDE SEQUENCE [LARGE SCALE GENOMIC DNA]</scope>
</reference>
<comment type="caution">
    <text evidence="1">The sequence shown here is derived from an EMBL/GenBank/DDBJ whole genome shotgun (WGS) entry which is preliminary data.</text>
</comment>
<dbReference type="EMBL" id="CM044707">
    <property type="protein sequence ID" value="KAI5652615.1"/>
    <property type="molecule type" value="Genomic_DNA"/>
</dbReference>
<evidence type="ECO:0000313" key="2">
    <source>
        <dbReference type="Proteomes" id="UP001060085"/>
    </source>
</evidence>